<dbReference type="RefSeq" id="WP_176787627.1">
    <property type="nucleotide sequence ID" value="NZ_FNCV01000002.1"/>
</dbReference>
<dbReference type="NCBIfam" id="NF037995">
    <property type="entry name" value="TRAP_S1"/>
    <property type="match status" value="1"/>
</dbReference>
<proteinExistence type="predicted"/>
<dbReference type="PANTHER" id="PTHR33376">
    <property type="match status" value="1"/>
</dbReference>
<dbReference type="InterPro" id="IPR018389">
    <property type="entry name" value="DctP_fam"/>
</dbReference>
<evidence type="ECO:0000256" key="2">
    <source>
        <dbReference type="SAM" id="SignalP"/>
    </source>
</evidence>
<dbReference type="PROSITE" id="PS51318">
    <property type="entry name" value="TAT"/>
    <property type="match status" value="1"/>
</dbReference>
<dbReference type="Gene3D" id="3.40.190.170">
    <property type="entry name" value="Bacterial extracellular solute-binding protein, family 7"/>
    <property type="match status" value="1"/>
</dbReference>
<evidence type="ECO:0000313" key="4">
    <source>
        <dbReference type="Proteomes" id="UP000217076"/>
    </source>
</evidence>
<accession>A0A1G7X3N0</accession>
<name>A0A1G7X3N0_9PROT</name>
<reference evidence="4" key="1">
    <citation type="submission" date="2016-10" db="EMBL/GenBank/DDBJ databases">
        <authorList>
            <person name="Varghese N."/>
            <person name="Submissions S."/>
        </authorList>
    </citation>
    <scope>NUCLEOTIDE SEQUENCE [LARGE SCALE GENOMIC DNA]</scope>
    <source>
        <strain evidence="4">930I</strain>
    </source>
</reference>
<evidence type="ECO:0000313" key="3">
    <source>
        <dbReference type="EMBL" id="SDG78803.1"/>
    </source>
</evidence>
<sequence length="348" mass="37525">MFHAITSRRRLARGLFALGLAGLVLGAQPARAETVLTLSNWLPPTHPIVTDMLGPWQESVASASGGELRIEMLKAPLGKPAAHFDIARNGLADITFAAHGYTPGRFPLTNVVEQPFMTPSSEAMSVAFWRLFEKTPALQAEHDGVHVVSLFTHGPGHFFNTRRPVTSLADAEGLKMRIGGRTAAAVGERLKVVSVPVPPPEVFNAVSRGVVDGVLFPDESVAFFKIDRAIRYGTAVPGGLYNTSFFVVMNQAKYDSLSPEMQRVLDLTAGETFARRAGKAWDSADARGRQTNLAAGMEIIQPSPEFLADLKETLAPVTEAWIAEAAEQGVDGRALLTELEAELARADQ</sequence>
<organism evidence="3 4">
    <name type="scientific">Roseospirillum parvum</name>
    <dbReference type="NCBI Taxonomy" id="83401"/>
    <lineage>
        <taxon>Bacteria</taxon>
        <taxon>Pseudomonadati</taxon>
        <taxon>Pseudomonadota</taxon>
        <taxon>Alphaproteobacteria</taxon>
        <taxon>Rhodospirillales</taxon>
        <taxon>Rhodospirillaceae</taxon>
        <taxon>Roseospirillum</taxon>
    </lineage>
</organism>
<dbReference type="PANTHER" id="PTHR33376:SF15">
    <property type="entry name" value="BLL6794 PROTEIN"/>
    <property type="match status" value="1"/>
</dbReference>
<dbReference type="CDD" id="cd13665">
    <property type="entry name" value="PBP2_TRAP_Dctp3_4"/>
    <property type="match status" value="1"/>
</dbReference>
<dbReference type="InterPro" id="IPR038404">
    <property type="entry name" value="TRAP_DctP_sf"/>
</dbReference>
<feature type="signal peptide" evidence="2">
    <location>
        <begin position="1"/>
        <end position="32"/>
    </location>
</feature>
<keyword evidence="4" id="KW-1185">Reference proteome</keyword>
<evidence type="ECO:0000256" key="1">
    <source>
        <dbReference type="ARBA" id="ARBA00022729"/>
    </source>
</evidence>
<keyword evidence="1 2" id="KW-0732">Signal</keyword>
<dbReference type="InterPro" id="IPR006311">
    <property type="entry name" value="TAT_signal"/>
</dbReference>
<dbReference type="GO" id="GO:0055085">
    <property type="term" value="P:transmembrane transport"/>
    <property type="evidence" value="ECO:0007669"/>
    <property type="project" value="InterPro"/>
</dbReference>
<dbReference type="STRING" id="83401.SAMN05421742_102419"/>
<dbReference type="Proteomes" id="UP000217076">
    <property type="component" value="Unassembled WGS sequence"/>
</dbReference>
<protein>
    <submittedName>
        <fullName evidence="3">TRAP-type C4-dicarboxylate transport system, substrate-binding protein</fullName>
    </submittedName>
</protein>
<dbReference type="Pfam" id="PF03480">
    <property type="entry name" value="DctP"/>
    <property type="match status" value="1"/>
</dbReference>
<dbReference type="AlphaFoldDB" id="A0A1G7X3N0"/>
<dbReference type="EMBL" id="FNCV01000002">
    <property type="protein sequence ID" value="SDG78803.1"/>
    <property type="molecule type" value="Genomic_DNA"/>
</dbReference>
<feature type="chain" id="PRO_5011483820" evidence="2">
    <location>
        <begin position="33"/>
        <end position="348"/>
    </location>
</feature>
<gene>
    <name evidence="3" type="ORF">SAMN05421742_102419</name>
</gene>